<dbReference type="RefSeq" id="WP_188931925.1">
    <property type="nucleotide sequence ID" value="NZ_BMIA01000001.1"/>
</dbReference>
<dbReference type="InterPro" id="IPR059177">
    <property type="entry name" value="GH29D-like_dom"/>
</dbReference>
<keyword evidence="4" id="KW-0378">Hydrolase</keyword>
<feature type="region of interest" description="Disordered" evidence="6">
    <location>
        <begin position="143"/>
        <end position="162"/>
    </location>
</feature>
<dbReference type="EMBL" id="BMIA01000001">
    <property type="protein sequence ID" value="GGH33385.1"/>
    <property type="molecule type" value="Genomic_DNA"/>
</dbReference>
<accession>A0ABQ1YP35</accession>
<keyword evidence="3" id="KW-0732">Signal</keyword>
<proteinExistence type="inferred from homology"/>
<dbReference type="Pfam" id="PF13290">
    <property type="entry name" value="CHB_HEX_C_1"/>
    <property type="match status" value="1"/>
</dbReference>
<dbReference type="Proteomes" id="UP000600214">
    <property type="component" value="Unassembled WGS sequence"/>
</dbReference>
<feature type="domain" description="Glycoside hydrolase family 29 N-terminal" evidence="7">
    <location>
        <begin position="170"/>
        <end position="306"/>
    </location>
</feature>
<dbReference type="Gene3D" id="2.60.120.260">
    <property type="entry name" value="Galactose-binding domain-like"/>
    <property type="match status" value="1"/>
</dbReference>
<dbReference type="InterPro" id="IPR000933">
    <property type="entry name" value="Glyco_hydro_29"/>
</dbReference>
<keyword evidence="5" id="KW-0326">Glycosidase</keyword>
<sequence>MAVTITTTSCETEDDYFLNKATAIYPAFVDNLPYETWTDWVSNATIAQTSKPYFQFKAAGGTTYQWEVEPNTNSVLPPGLSLLQNGQLSGTPTKEGLFEFTLRATSGADYDTKRFKFKVYPERSRWLRDARFGVTTHWGRFTHPAIQNSPPRDPPLNGTGTQQFEGRVTQLNAANWAQQMEAWGAGFIEFSAIWQDSYRNWISTTPTRYQLHTENRDFVDEIVAAFHARNLKVISYFCPDYRGNPACVDGTQGCTDPVKFSWTDADSNGNWGTPNLGYITELVVNKKIDGLWMDIGGASDIYGNPPINPGWLYYDKVIPVIRHHNPFFIFGVNPGVRGSFNTELKFGGTQVLYPYADFVIYESTLDSSTNAIMSSEQATPLMSKKKMAIYVSNKVTRSWGWGATTHEDPIKDPVSVNENIGLNWKAGATVSMGLPVRCDGLLLDPRFQPIMSAIGNYVTTNKAFSEDPQISLLNNTVTITTSLPARIFYTLDGTDPDENSSNVYLNPIPITRNTIIKVRTLQTGKSLGFMKQLVIEGYSTSGPVNLLLGEKPNDTLSYQEVTNLYKTVDNSRFYRGMQFTVGSAPIIITGIGRRSVGTNVTRNVIVKRYFDEYPVYSGNLLPDISSTGDYYFTDVAEIRLEAGMTYIIAIQELSNEKGIPDADRKKYYANTFTDIPYTRDLRIIQAFNLSPLGDFYPFPLDHNNKMDTVGQIVNLKYRVVSDERKYDLALGKPVRFLSGIGGSQLIPSQYIRYAINATDGNPNSYAIAGGVYANTVRVNLLSLNKINRIAFRFTPYNYATEFEIYCSTDENGSDTVLMNHYVNNKNLDFQFKFDPVLTQYVFFKSILPNAPGQEGGSMGFESIEVYCDGL</sequence>
<dbReference type="SUPFAM" id="SSF49785">
    <property type="entry name" value="Galactose-binding domain-like"/>
    <property type="match status" value="1"/>
</dbReference>
<name>A0ABQ1YP35_9BACT</name>
<evidence type="ECO:0000256" key="6">
    <source>
        <dbReference type="SAM" id="MobiDB-lite"/>
    </source>
</evidence>
<comment type="caution">
    <text evidence="9">The sequence shown here is derived from an EMBL/GenBank/DDBJ whole genome shotgun (WGS) entry which is preliminary data.</text>
</comment>
<dbReference type="InterPro" id="IPR057739">
    <property type="entry name" value="Glyco_hydro_29_N"/>
</dbReference>
<evidence type="ECO:0000313" key="10">
    <source>
        <dbReference type="Proteomes" id="UP000600214"/>
    </source>
</evidence>
<evidence type="ECO:0000313" key="9">
    <source>
        <dbReference type="EMBL" id="GGH33385.1"/>
    </source>
</evidence>
<dbReference type="Pfam" id="PF01120">
    <property type="entry name" value="Alpha_L_fucos"/>
    <property type="match status" value="1"/>
</dbReference>
<dbReference type="EC" id="3.2.1.51" evidence="2"/>
<keyword evidence="10" id="KW-1185">Reference proteome</keyword>
<dbReference type="PANTHER" id="PTHR10030">
    <property type="entry name" value="ALPHA-L-FUCOSIDASE"/>
    <property type="match status" value="1"/>
</dbReference>
<evidence type="ECO:0000259" key="7">
    <source>
        <dbReference type="Pfam" id="PF01120"/>
    </source>
</evidence>
<evidence type="ECO:0000256" key="4">
    <source>
        <dbReference type="ARBA" id="ARBA00022801"/>
    </source>
</evidence>
<dbReference type="Gene3D" id="2.60.40.10">
    <property type="entry name" value="Immunoglobulins"/>
    <property type="match status" value="1"/>
</dbReference>
<protein>
    <recommendedName>
        <fullName evidence="2">alpha-L-fucosidase</fullName>
        <ecNumber evidence="2">3.2.1.51</ecNumber>
    </recommendedName>
</protein>
<feature type="domain" description="GH29D-like beta-sandwich" evidence="8">
    <location>
        <begin position="475"/>
        <end position="525"/>
    </location>
</feature>
<organism evidence="9 10">
    <name type="scientific">Dyadobacter endophyticus</name>
    <dbReference type="NCBI Taxonomy" id="1749036"/>
    <lineage>
        <taxon>Bacteria</taxon>
        <taxon>Pseudomonadati</taxon>
        <taxon>Bacteroidota</taxon>
        <taxon>Cytophagia</taxon>
        <taxon>Cytophagales</taxon>
        <taxon>Spirosomataceae</taxon>
        <taxon>Dyadobacter</taxon>
    </lineage>
</organism>
<reference evidence="10" key="1">
    <citation type="journal article" date="2019" name="Int. J. Syst. Evol. Microbiol.">
        <title>The Global Catalogue of Microorganisms (GCM) 10K type strain sequencing project: providing services to taxonomists for standard genome sequencing and annotation.</title>
        <authorList>
            <consortium name="The Broad Institute Genomics Platform"/>
            <consortium name="The Broad Institute Genome Sequencing Center for Infectious Disease"/>
            <person name="Wu L."/>
            <person name="Ma J."/>
        </authorList>
    </citation>
    <scope>NUCLEOTIDE SEQUENCE [LARGE SCALE GENOMIC DNA]</scope>
    <source>
        <strain evidence="10">CGMCC 1.15288</strain>
    </source>
</reference>
<dbReference type="PANTHER" id="PTHR10030:SF37">
    <property type="entry name" value="ALPHA-L-FUCOSIDASE-RELATED"/>
    <property type="match status" value="1"/>
</dbReference>
<dbReference type="InterPro" id="IPR008979">
    <property type="entry name" value="Galactose-bd-like_sf"/>
</dbReference>
<dbReference type="InterPro" id="IPR017853">
    <property type="entry name" value="GH"/>
</dbReference>
<evidence type="ECO:0000259" key="8">
    <source>
        <dbReference type="Pfam" id="PF13290"/>
    </source>
</evidence>
<evidence type="ECO:0000256" key="1">
    <source>
        <dbReference type="ARBA" id="ARBA00007951"/>
    </source>
</evidence>
<gene>
    <name evidence="9" type="ORF">GCM10007423_23600</name>
</gene>
<evidence type="ECO:0000256" key="2">
    <source>
        <dbReference type="ARBA" id="ARBA00012662"/>
    </source>
</evidence>
<dbReference type="InterPro" id="IPR013783">
    <property type="entry name" value="Ig-like_fold"/>
</dbReference>
<evidence type="ECO:0000256" key="3">
    <source>
        <dbReference type="ARBA" id="ARBA00022729"/>
    </source>
</evidence>
<dbReference type="Gene3D" id="3.20.20.80">
    <property type="entry name" value="Glycosidases"/>
    <property type="match status" value="1"/>
</dbReference>
<dbReference type="SUPFAM" id="SSF51445">
    <property type="entry name" value="(Trans)glycosidases"/>
    <property type="match status" value="1"/>
</dbReference>
<evidence type="ECO:0000256" key="5">
    <source>
        <dbReference type="ARBA" id="ARBA00023295"/>
    </source>
</evidence>
<comment type="similarity">
    <text evidence="1">Belongs to the glycosyl hydrolase 29 family.</text>
</comment>